<dbReference type="EMBL" id="KZ819634">
    <property type="protein sequence ID" value="PWN94395.1"/>
    <property type="molecule type" value="Genomic_DNA"/>
</dbReference>
<dbReference type="InterPro" id="IPR050645">
    <property type="entry name" value="Histidine_acid_phosphatase"/>
</dbReference>
<dbReference type="GeneID" id="37042763"/>
<dbReference type="STRING" id="215250.A0A316Z2J4"/>
<keyword evidence="3" id="KW-0472">Membrane</keyword>
<feature type="transmembrane region" description="Helical" evidence="3">
    <location>
        <begin position="394"/>
        <end position="419"/>
    </location>
</feature>
<dbReference type="GO" id="GO:0016791">
    <property type="term" value="F:phosphatase activity"/>
    <property type="evidence" value="ECO:0007669"/>
    <property type="project" value="TreeGrafter"/>
</dbReference>
<dbReference type="InterPro" id="IPR000560">
    <property type="entry name" value="His_Pase_clade-2"/>
</dbReference>
<dbReference type="InParanoid" id="A0A316Z2J4"/>
<evidence type="ECO:0000256" key="2">
    <source>
        <dbReference type="SAM" id="MobiDB-lite"/>
    </source>
</evidence>
<dbReference type="PANTHER" id="PTHR11567:SF142">
    <property type="entry name" value="PHOSPHOGLYCERATE MUTASE-LIKE PROTEIN"/>
    <property type="match status" value="1"/>
</dbReference>
<comment type="similarity">
    <text evidence="1">Belongs to the histidine acid phosphatase family.</text>
</comment>
<keyword evidence="3" id="KW-0812">Transmembrane</keyword>
<dbReference type="Pfam" id="PF00328">
    <property type="entry name" value="His_Phos_2"/>
    <property type="match status" value="1"/>
</dbReference>
<keyword evidence="5" id="KW-1185">Reference proteome</keyword>
<dbReference type="Proteomes" id="UP000245768">
    <property type="component" value="Unassembled WGS sequence"/>
</dbReference>
<sequence>MSVAGIVLLTRHGDRQGFYQSPTTYTAKSTNLTVLGYQQEYKNGQDLRTAYFAGDNAIQGMSTEAAQGNQLRVMADAGGEGTVIVDSTNALLQGLYPPYNDSLLLANGTTVSWDRAQLVEVETIESDQSVWLEGWTNCDAFQTRLNNWYNSSEFKAQAKIANPFFSTLTNIVGTNRPLTLENAWNLFDFLNVESIHNSTLAPLISASTLAQARYWADYHESGSFTDSDLSNVGNIAGQAILPPLLSGINDIANTTNPIKYVHLSASYKPFLALAKLLALPDPLSTSVVDYAASAIFEVRTDNTVRFLFRNSSTEDSWTSYPMLGRQASSANSVSISDFESALQPYNLPTLADWCDKCSTTDARGCSALAQLNGTGGAGYASITSTTGRHHVSPVVGGVIGAMVTLALVAVGFAIFLAVGPLRNKRRNGRSSGGSDHGSSVDTRTNGHHHLEEKTSAH</sequence>
<dbReference type="PANTHER" id="PTHR11567">
    <property type="entry name" value="ACID PHOSPHATASE-RELATED"/>
    <property type="match status" value="1"/>
</dbReference>
<feature type="compositionally biased region" description="Basic and acidic residues" evidence="2">
    <location>
        <begin position="448"/>
        <end position="457"/>
    </location>
</feature>
<dbReference type="Gene3D" id="3.40.50.1240">
    <property type="entry name" value="Phosphoglycerate mutase-like"/>
    <property type="match status" value="1"/>
</dbReference>
<feature type="region of interest" description="Disordered" evidence="2">
    <location>
        <begin position="425"/>
        <end position="457"/>
    </location>
</feature>
<reference evidence="4 5" key="1">
    <citation type="journal article" date="2018" name="Mol. Biol. Evol.">
        <title>Broad Genomic Sampling Reveals a Smut Pathogenic Ancestry of the Fungal Clade Ustilaginomycotina.</title>
        <authorList>
            <person name="Kijpornyongpan T."/>
            <person name="Mondo S.J."/>
            <person name="Barry K."/>
            <person name="Sandor L."/>
            <person name="Lee J."/>
            <person name="Lipzen A."/>
            <person name="Pangilinan J."/>
            <person name="LaButti K."/>
            <person name="Hainaut M."/>
            <person name="Henrissat B."/>
            <person name="Grigoriev I.V."/>
            <person name="Spatafora J.W."/>
            <person name="Aime M.C."/>
        </authorList>
    </citation>
    <scope>NUCLEOTIDE SEQUENCE [LARGE SCALE GENOMIC DNA]</scope>
    <source>
        <strain evidence="4 5">MCA 4198</strain>
    </source>
</reference>
<keyword evidence="3" id="KW-1133">Transmembrane helix</keyword>
<evidence type="ECO:0000256" key="3">
    <source>
        <dbReference type="SAM" id="Phobius"/>
    </source>
</evidence>
<evidence type="ECO:0000256" key="1">
    <source>
        <dbReference type="ARBA" id="ARBA00005375"/>
    </source>
</evidence>
<dbReference type="RefSeq" id="XP_025381593.1">
    <property type="nucleotide sequence ID" value="XM_025520847.1"/>
</dbReference>
<accession>A0A316Z2J4</accession>
<dbReference type="OrthoDB" id="258392at2759"/>
<proteinExistence type="inferred from homology"/>
<dbReference type="AlphaFoldDB" id="A0A316Z2J4"/>
<dbReference type="InterPro" id="IPR029033">
    <property type="entry name" value="His_PPase_superfam"/>
</dbReference>
<dbReference type="SUPFAM" id="SSF53254">
    <property type="entry name" value="Phosphoglycerate mutase-like"/>
    <property type="match status" value="1"/>
</dbReference>
<gene>
    <name evidence="4" type="ORF">FA10DRAFT_264931</name>
</gene>
<name>A0A316Z2J4_9BASI</name>
<evidence type="ECO:0000313" key="4">
    <source>
        <dbReference type="EMBL" id="PWN94395.1"/>
    </source>
</evidence>
<protein>
    <submittedName>
        <fullName evidence="4">Phosphoglycerate mutase-like protein</fullName>
    </submittedName>
</protein>
<organism evidence="4 5">
    <name type="scientific">Acaromyces ingoldii</name>
    <dbReference type="NCBI Taxonomy" id="215250"/>
    <lineage>
        <taxon>Eukaryota</taxon>
        <taxon>Fungi</taxon>
        <taxon>Dikarya</taxon>
        <taxon>Basidiomycota</taxon>
        <taxon>Ustilaginomycotina</taxon>
        <taxon>Exobasidiomycetes</taxon>
        <taxon>Exobasidiales</taxon>
        <taxon>Cryptobasidiaceae</taxon>
        <taxon>Acaromyces</taxon>
    </lineage>
</organism>
<evidence type="ECO:0000313" key="5">
    <source>
        <dbReference type="Proteomes" id="UP000245768"/>
    </source>
</evidence>